<dbReference type="GO" id="GO:0019433">
    <property type="term" value="P:triglyceride catabolic process"/>
    <property type="evidence" value="ECO:0007669"/>
    <property type="project" value="TreeGrafter"/>
</dbReference>
<dbReference type="GO" id="GO:0000140">
    <property type="term" value="F:acylglycerone-phosphate reductase (NADP+) activity"/>
    <property type="evidence" value="ECO:0007669"/>
    <property type="project" value="TreeGrafter"/>
</dbReference>
<dbReference type="OrthoDB" id="2102561at2759"/>
<dbReference type="InterPro" id="IPR002347">
    <property type="entry name" value="SDR_fam"/>
</dbReference>
<keyword evidence="6" id="KW-1185">Reference proteome</keyword>
<name>A0A9P0QKA5_9ASCO</name>
<dbReference type="InterPro" id="IPR020904">
    <property type="entry name" value="Sc_DH/Rdtase_CS"/>
</dbReference>
<sequence>MTKYALISGASSGIGYALCEQFSKKGYKVYGCTRGAEVHLMKPLTEKYGVTAFSCDITNTKEILKMKEAILEETGGRLDILYNNAGIAAGGPACESEDQKVEKIFRVNVFGHIAMTREFTEAIVATKGTIIFTSSVAGRVPMPMVSLYCATKAAIDQYAHVLCMEMKPYDVKVVSVITGGVNTAVGDNGRDDFDENAPSLFNVPGIQECAEEVALMARKCPIPVQPHEYATSVVNYLTGHKNPSLNIYYGGMSWILNYLGRYTPVWVQQFFIGKHFKFDKVAANIRKKRAQRGY</sequence>
<dbReference type="SUPFAM" id="SSF51735">
    <property type="entry name" value="NAD(P)-binding Rossmann-fold domains"/>
    <property type="match status" value="1"/>
</dbReference>
<keyword evidence="3" id="KW-0560">Oxidoreductase</keyword>
<dbReference type="PRINTS" id="PR00081">
    <property type="entry name" value="GDHRDH"/>
</dbReference>
<evidence type="ECO:0000256" key="2">
    <source>
        <dbReference type="ARBA" id="ARBA00022857"/>
    </source>
</evidence>
<evidence type="ECO:0000256" key="3">
    <source>
        <dbReference type="ARBA" id="ARBA00023002"/>
    </source>
</evidence>
<dbReference type="GO" id="GO:0004806">
    <property type="term" value="F:triacylglycerol lipase activity"/>
    <property type="evidence" value="ECO:0007669"/>
    <property type="project" value="TreeGrafter"/>
</dbReference>
<dbReference type="GO" id="GO:0005783">
    <property type="term" value="C:endoplasmic reticulum"/>
    <property type="evidence" value="ECO:0007669"/>
    <property type="project" value="TreeGrafter"/>
</dbReference>
<comment type="similarity">
    <text evidence="1 4">Belongs to the short-chain dehydrogenases/reductases (SDR) family.</text>
</comment>
<dbReference type="Gene3D" id="3.40.50.720">
    <property type="entry name" value="NAD(P)-binding Rossmann-like Domain"/>
    <property type="match status" value="1"/>
</dbReference>
<keyword evidence="2" id="KW-0521">NADP</keyword>
<dbReference type="PANTHER" id="PTHR44169">
    <property type="entry name" value="NADPH-DEPENDENT 1-ACYLDIHYDROXYACETONE PHOSPHATE REDUCTASE"/>
    <property type="match status" value="1"/>
</dbReference>
<comment type="caution">
    <text evidence="5">The sequence shown here is derived from an EMBL/GenBank/DDBJ whole genome shotgun (WGS) entry which is preliminary data.</text>
</comment>
<dbReference type="InterPro" id="IPR036291">
    <property type="entry name" value="NAD(P)-bd_dom_sf"/>
</dbReference>
<evidence type="ECO:0000313" key="6">
    <source>
        <dbReference type="Proteomes" id="UP000837801"/>
    </source>
</evidence>
<dbReference type="Proteomes" id="UP000837801">
    <property type="component" value="Unassembled WGS sequence"/>
</dbReference>
<reference evidence="5" key="1">
    <citation type="submission" date="2022-03" db="EMBL/GenBank/DDBJ databases">
        <authorList>
            <person name="Legras J.-L."/>
            <person name="Devillers H."/>
            <person name="Grondin C."/>
        </authorList>
    </citation>
    <scope>NUCLEOTIDE SEQUENCE</scope>
    <source>
        <strain evidence="5">CLIB 1423</strain>
    </source>
</reference>
<dbReference type="GO" id="GO:0005811">
    <property type="term" value="C:lipid droplet"/>
    <property type="evidence" value="ECO:0007669"/>
    <property type="project" value="TreeGrafter"/>
</dbReference>
<proteinExistence type="inferred from homology"/>
<evidence type="ECO:0000256" key="4">
    <source>
        <dbReference type="RuleBase" id="RU000363"/>
    </source>
</evidence>
<organism evidence="5 6">
    <name type="scientific">[Candida] railenensis</name>
    <dbReference type="NCBI Taxonomy" id="45579"/>
    <lineage>
        <taxon>Eukaryota</taxon>
        <taxon>Fungi</taxon>
        <taxon>Dikarya</taxon>
        <taxon>Ascomycota</taxon>
        <taxon>Saccharomycotina</taxon>
        <taxon>Pichiomycetes</taxon>
        <taxon>Debaryomycetaceae</taxon>
        <taxon>Kurtzmaniella</taxon>
    </lineage>
</organism>
<dbReference type="PANTHER" id="PTHR44169:SF6">
    <property type="entry name" value="NADPH-DEPENDENT 1-ACYLDIHYDROXYACETONE PHOSPHATE REDUCTASE"/>
    <property type="match status" value="1"/>
</dbReference>
<dbReference type="GO" id="GO:0006654">
    <property type="term" value="P:phosphatidic acid biosynthetic process"/>
    <property type="evidence" value="ECO:0007669"/>
    <property type="project" value="TreeGrafter"/>
</dbReference>
<protein>
    <submittedName>
        <fullName evidence="5">NADPH-dependent 1-acyldihydroxyacetone phosphate reductase</fullName>
    </submittedName>
</protein>
<evidence type="ECO:0000313" key="5">
    <source>
        <dbReference type="EMBL" id="CAH2350123.1"/>
    </source>
</evidence>
<dbReference type="AlphaFoldDB" id="A0A9P0QKA5"/>
<dbReference type="PRINTS" id="PR00080">
    <property type="entry name" value="SDRFAMILY"/>
</dbReference>
<accession>A0A9P0QKA5</accession>
<evidence type="ECO:0000256" key="1">
    <source>
        <dbReference type="ARBA" id="ARBA00006484"/>
    </source>
</evidence>
<gene>
    <name evidence="5" type="ORF">CLIB1423_01S03004</name>
</gene>
<dbReference type="Pfam" id="PF00106">
    <property type="entry name" value="adh_short"/>
    <property type="match status" value="1"/>
</dbReference>
<dbReference type="PROSITE" id="PS00061">
    <property type="entry name" value="ADH_SHORT"/>
    <property type="match status" value="1"/>
</dbReference>
<dbReference type="EMBL" id="CAKXYY010000001">
    <property type="protein sequence ID" value="CAH2350123.1"/>
    <property type="molecule type" value="Genomic_DNA"/>
</dbReference>